<evidence type="ECO:0000313" key="17">
    <source>
        <dbReference type="EMBL" id="PRP88098.1"/>
    </source>
</evidence>
<evidence type="ECO:0000313" key="18">
    <source>
        <dbReference type="Proteomes" id="UP000241769"/>
    </source>
</evidence>
<accession>A0A2P6NW48</accession>
<feature type="transmembrane region" description="Helical" evidence="13">
    <location>
        <begin position="218"/>
        <end position="238"/>
    </location>
</feature>
<evidence type="ECO:0000256" key="3">
    <source>
        <dbReference type="ARBA" id="ARBA00022538"/>
    </source>
</evidence>
<evidence type="ECO:0000256" key="12">
    <source>
        <dbReference type="SAM" id="MobiDB-lite"/>
    </source>
</evidence>
<dbReference type="GO" id="GO:0005267">
    <property type="term" value="F:potassium channel activity"/>
    <property type="evidence" value="ECO:0007669"/>
    <property type="project" value="UniProtKB-KW"/>
</dbReference>
<dbReference type="Pfam" id="PF07885">
    <property type="entry name" value="Ion_trans_2"/>
    <property type="match status" value="1"/>
</dbReference>
<comment type="subcellular location">
    <subcellularLocation>
        <location evidence="1">Membrane</location>
        <topology evidence="1">Multi-pass membrane protein</topology>
    </subcellularLocation>
</comment>
<feature type="domain" description="RCK N-terminal" evidence="16">
    <location>
        <begin position="320"/>
        <end position="435"/>
    </location>
</feature>
<feature type="transmembrane region" description="Helical" evidence="13">
    <location>
        <begin position="56"/>
        <end position="89"/>
    </location>
</feature>
<evidence type="ECO:0000256" key="13">
    <source>
        <dbReference type="SAM" id="Phobius"/>
    </source>
</evidence>
<feature type="transmembrane region" description="Helical" evidence="13">
    <location>
        <begin position="281"/>
        <end position="302"/>
    </location>
</feature>
<dbReference type="Pfam" id="PF03493">
    <property type="entry name" value="BK_channel_a"/>
    <property type="match status" value="1"/>
</dbReference>
<dbReference type="InterPro" id="IPR047871">
    <property type="entry name" value="K_chnl_Slo-like"/>
</dbReference>
<evidence type="ECO:0000256" key="5">
    <source>
        <dbReference type="ARBA" id="ARBA00022826"/>
    </source>
</evidence>
<evidence type="ECO:0000259" key="16">
    <source>
        <dbReference type="Pfam" id="PF22614"/>
    </source>
</evidence>
<comment type="caution">
    <text evidence="17">The sequence shown here is derived from an EMBL/GenBank/DDBJ whole genome shotgun (WGS) entry which is preliminary data.</text>
</comment>
<evidence type="ECO:0000256" key="9">
    <source>
        <dbReference type="ARBA" id="ARBA00023136"/>
    </source>
</evidence>
<feature type="domain" description="Potassium channel" evidence="15">
    <location>
        <begin position="223"/>
        <end position="304"/>
    </location>
</feature>
<evidence type="ECO:0000256" key="6">
    <source>
        <dbReference type="ARBA" id="ARBA00022958"/>
    </source>
</evidence>
<dbReference type="InParanoid" id="A0A2P6NW48"/>
<proteinExistence type="predicted"/>
<dbReference type="InterPro" id="IPR003148">
    <property type="entry name" value="RCK_N"/>
</dbReference>
<evidence type="ECO:0000256" key="1">
    <source>
        <dbReference type="ARBA" id="ARBA00004141"/>
    </source>
</evidence>
<comment type="catalytic activity">
    <reaction evidence="11">
        <text>K(+)(in) = K(+)(out)</text>
        <dbReference type="Rhea" id="RHEA:29463"/>
        <dbReference type="ChEBI" id="CHEBI:29103"/>
    </reaction>
</comment>
<feature type="domain" description="Calcium-activated potassium channel BK alpha subunit" evidence="14">
    <location>
        <begin position="454"/>
        <end position="541"/>
    </location>
</feature>
<organism evidence="17 18">
    <name type="scientific">Planoprotostelium fungivorum</name>
    <dbReference type="NCBI Taxonomy" id="1890364"/>
    <lineage>
        <taxon>Eukaryota</taxon>
        <taxon>Amoebozoa</taxon>
        <taxon>Evosea</taxon>
        <taxon>Variosea</taxon>
        <taxon>Cavosteliida</taxon>
        <taxon>Cavosteliaceae</taxon>
        <taxon>Planoprotostelium</taxon>
    </lineage>
</organism>
<evidence type="ECO:0000256" key="8">
    <source>
        <dbReference type="ARBA" id="ARBA00023065"/>
    </source>
</evidence>
<dbReference type="OrthoDB" id="16572at2759"/>
<keyword evidence="7 13" id="KW-1133">Transmembrane helix</keyword>
<keyword evidence="10 17" id="KW-0407">Ion channel</keyword>
<keyword evidence="2" id="KW-0813">Transport</keyword>
<keyword evidence="8" id="KW-0406">Ion transport</keyword>
<evidence type="ECO:0000259" key="15">
    <source>
        <dbReference type="Pfam" id="PF07885"/>
    </source>
</evidence>
<reference evidence="17 18" key="1">
    <citation type="journal article" date="2018" name="Genome Biol. Evol.">
        <title>Multiple Roots of Fruiting Body Formation in Amoebozoa.</title>
        <authorList>
            <person name="Hillmann F."/>
            <person name="Forbes G."/>
            <person name="Novohradska S."/>
            <person name="Ferling I."/>
            <person name="Riege K."/>
            <person name="Groth M."/>
            <person name="Westermann M."/>
            <person name="Marz M."/>
            <person name="Spaller T."/>
            <person name="Winckler T."/>
            <person name="Schaap P."/>
            <person name="Glockner G."/>
        </authorList>
    </citation>
    <scope>NUCLEOTIDE SEQUENCE [LARGE SCALE GENOMIC DNA]</scope>
    <source>
        <strain evidence="17 18">Jena</strain>
    </source>
</reference>
<dbReference type="PANTHER" id="PTHR10027:SF10">
    <property type="entry name" value="SLOWPOKE 2, ISOFORM D"/>
    <property type="match status" value="1"/>
</dbReference>
<feature type="region of interest" description="Disordered" evidence="12">
    <location>
        <begin position="865"/>
        <end position="889"/>
    </location>
</feature>
<dbReference type="PANTHER" id="PTHR10027">
    <property type="entry name" value="CALCIUM-ACTIVATED POTASSIUM CHANNEL ALPHA CHAIN"/>
    <property type="match status" value="1"/>
</dbReference>
<dbReference type="SUPFAM" id="SSF81324">
    <property type="entry name" value="Voltage-gated potassium channels"/>
    <property type="match status" value="1"/>
</dbReference>
<evidence type="ECO:0000259" key="14">
    <source>
        <dbReference type="Pfam" id="PF03493"/>
    </source>
</evidence>
<dbReference type="AlphaFoldDB" id="A0A2P6NW48"/>
<dbReference type="GO" id="GO:0016020">
    <property type="term" value="C:membrane"/>
    <property type="evidence" value="ECO:0007669"/>
    <property type="project" value="UniProtKB-SubCell"/>
</dbReference>
<evidence type="ECO:0000256" key="11">
    <source>
        <dbReference type="ARBA" id="ARBA00034430"/>
    </source>
</evidence>
<dbReference type="Gene3D" id="3.40.50.720">
    <property type="entry name" value="NAD(P)-binding Rossmann-like Domain"/>
    <property type="match status" value="2"/>
</dbReference>
<gene>
    <name evidence="17" type="ORF">PROFUN_04189</name>
</gene>
<keyword evidence="18" id="KW-1185">Reference proteome</keyword>
<dbReference type="Pfam" id="PF22614">
    <property type="entry name" value="Slo-like_RCK"/>
    <property type="match status" value="2"/>
</dbReference>
<dbReference type="InterPro" id="IPR003929">
    <property type="entry name" value="K_chnl_BK_asu"/>
</dbReference>
<keyword evidence="4 13" id="KW-0812">Transmembrane</keyword>
<evidence type="ECO:0000256" key="7">
    <source>
        <dbReference type="ARBA" id="ARBA00022989"/>
    </source>
</evidence>
<keyword evidence="3" id="KW-0633">Potassium transport</keyword>
<evidence type="ECO:0000256" key="2">
    <source>
        <dbReference type="ARBA" id="ARBA00022448"/>
    </source>
</evidence>
<feature type="transmembrane region" description="Helical" evidence="13">
    <location>
        <begin position="130"/>
        <end position="152"/>
    </location>
</feature>
<keyword evidence="5" id="KW-0631">Potassium channel</keyword>
<name>A0A2P6NW48_9EUKA</name>
<feature type="transmembrane region" description="Helical" evidence="13">
    <location>
        <begin position="159"/>
        <end position="186"/>
    </location>
</feature>
<dbReference type="EMBL" id="MDYQ01000014">
    <property type="protein sequence ID" value="PRP88098.1"/>
    <property type="molecule type" value="Genomic_DNA"/>
</dbReference>
<dbReference type="InterPro" id="IPR013099">
    <property type="entry name" value="K_chnl_dom"/>
</dbReference>
<sequence>MGIIPFTNALLVDQLIFFCLAAAIMLSFLSIWFIVKHMNRRTRGHPMDRVYDVFQFYYFVFQGSFFGVFAQILSALICLTSVCIFLYFVSQITNMAPNTTSSDSPGYVDTDGVAPGANDQLIQQLFQNRYLLWTEFSFGVYFMVRAIFRFLLAPSKLIFFLNALLWCDLATALAGLSGPFLGYYYYGVQFLRFAMLHETTSYVLDTYGNALGSLSRNALRLIFLLSCLLFGTASFLFVLENPTVVEGGKVANFLDGLYLAMATLSTVGYGDVTPLTSSGKIAIMIALAIAIGVVPWQARLLLDQIIERSSPFYAFYHGRDHAVLVSQSARPVLPFLKEFYGPERMNESVKMCVLLGDADVSRELEIFVKQPHYSLLVSILLGNPLQEKDMARCRMEHAAICFVLSDDSRMESSDPNTSLKVSAVRRHNPDVRIFTQIVSNRNRPPIEDRDVTDILTTNAIRMGILSQAVINPGYAAVLCNALSTPIIPKNLHGLSLWEQQYVSGLRTETRRVSDMSAYEGMTCQEAVKRIYREHGAILLGLAGEGRKNVVISSDDVIREGDCGLLWSHKKKLKFVSVRTRSVLRSLSPSMIETTDLPLHLSRQLPSSPADSDNEGDDNILGNFTESKTIAEAIIESTSRMNINSHFLVCGLNFEEMAGFVVKLRSYASVSQVPIVILSKEIPNALQWRAIASLPMIWFIHGDPTHRQDLERAGAVAAIKTVIFGLDGPQNKTDLSSDAGCIMAFQLLEKASHQPIVALSHSANSRFLENQQWMHRHKGFPQLTNPFQSGQVFSSSILDAILAQSFENPDLIPFLEELVDELSVIIPIQAHYPQLVGQRYRVSFDTLIEAEQPLISLGVYRQHRRETNDRPLSGRGVVGSNNSRTRRMKRTRTEKYVLTNPHGDLILLETDEIVAIHLYEGQQKKRGCE</sequence>
<protein>
    <submittedName>
        <fullName evidence="17">Calcium-activated potassium channel subunit alpha-1</fullName>
    </submittedName>
</protein>
<keyword evidence="6" id="KW-0630">Potassium</keyword>
<dbReference type="Gene3D" id="1.10.287.70">
    <property type="match status" value="1"/>
</dbReference>
<dbReference type="Proteomes" id="UP000241769">
    <property type="component" value="Unassembled WGS sequence"/>
</dbReference>
<evidence type="ECO:0000256" key="4">
    <source>
        <dbReference type="ARBA" id="ARBA00022692"/>
    </source>
</evidence>
<feature type="domain" description="RCK N-terminal" evidence="16">
    <location>
        <begin position="642"/>
        <end position="751"/>
    </location>
</feature>
<feature type="transmembrane region" description="Helical" evidence="13">
    <location>
        <begin position="15"/>
        <end position="35"/>
    </location>
</feature>
<evidence type="ECO:0000256" key="10">
    <source>
        <dbReference type="ARBA" id="ARBA00023303"/>
    </source>
</evidence>
<keyword evidence="9 13" id="KW-0472">Membrane</keyword>